<gene>
    <name evidence="1" type="ORF">FE782_01930</name>
</gene>
<sequence>MSTFETDLKPAHSNLRFGGISPVVLRELSGVYQPFVKAVKEMVSNAYDADADSVHLDFIENYRLLTISDDGCGMDPIEFVRDYIRIGKSSQKDEYTSRKQRPRIGGKGIGFLAPARYCDEVEVRTKKGSISQHVFHWEANGQRRLDLGVIVPGGLGRELLERIEVISITNENGEPVAFDIQEHGVVTTQKSLNYAQVAYTLRASEIELVATINFKALFSLESNRSLEDIDNFCTTTIRVVEPSEQQGSYTRITLKELKDFVVRDLSKPAKKRARNIESFGGDEQFLWNLSRIIPIKANLHNNIPEGVRDFIRAEMDGENLDYPITISYSINGGLTENLHRKVIEPERQLDENTDADLIKILRFTNDDFEAKGFLIGQSTTIFPAECRGILIRVKGVAIGDPTFLGLDQLLTGSSKVALSQISGEINITKGIDAIHDINPGRDGFYKESKQYNRLKQLLIGDNPERLEGPLKQLIDAIINRSDINASMTNFIKRHEAQRNAIIEASAGIMELSFEDPEVMDHFYKGSLTYELQLAPAAPFKAEGKLASFTVSVEEEVTGDYQIDYVSKTLKLNKRADIWKRNISIGGEDFEIIYKQGKHVKAFCEVNPSQNKIYLNWDHPIRSTMGDAGFIKHCLATVASNLPQDQMEVYIKLVTNKI</sequence>
<dbReference type="SUPFAM" id="SSF55874">
    <property type="entry name" value="ATPase domain of HSP90 chaperone/DNA topoisomerase II/histidine kinase"/>
    <property type="match status" value="1"/>
</dbReference>
<evidence type="ECO:0000313" key="2">
    <source>
        <dbReference type="Proteomes" id="UP000309676"/>
    </source>
</evidence>
<evidence type="ECO:0000313" key="1">
    <source>
        <dbReference type="EMBL" id="TLS54129.1"/>
    </source>
</evidence>
<proteinExistence type="predicted"/>
<dbReference type="Proteomes" id="UP000309676">
    <property type="component" value="Unassembled WGS sequence"/>
</dbReference>
<dbReference type="AlphaFoldDB" id="A0A5R9GG16"/>
<dbReference type="EMBL" id="VCIW01000001">
    <property type="protein sequence ID" value="TLS54129.1"/>
    <property type="molecule type" value="Genomic_DNA"/>
</dbReference>
<protein>
    <recommendedName>
        <fullName evidence="3">ATP-binding protein</fullName>
    </recommendedName>
</protein>
<keyword evidence="2" id="KW-1185">Reference proteome</keyword>
<dbReference type="RefSeq" id="WP_138191937.1">
    <property type="nucleotide sequence ID" value="NZ_VCIW01000001.1"/>
</dbReference>
<accession>A0A5R9GG16</accession>
<dbReference type="OrthoDB" id="9816482at2"/>
<dbReference type="InterPro" id="IPR036890">
    <property type="entry name" value="HATPase_C_sf"/>
</dbReference>
<reference evidence="1 2" key="1">
    <citation type="submission" date="2019-05" db="EMBL/GenBank/DDBJ databases">
        <authorList>
            <person name="Narsing Rao M.P."/>
            <person name="Li W.J."/>
        </authorList>
    </citation>
    <scope>NUCLEOTIDE SEQUENCE [LARGE SCALE GENOMIC DNA]</scope>
    <source>
        <strain evidence="1 2">SYSU_K30003</strain>
    </source>
</reference>
<comment type="caution">
    <text evidence="1">The sequence shown here is derived from an EMBL/GenBank/DDBJ whole genome shotgun (WGS) entry which is preliminary data.</text>
</comment>
<evidence type="ECO:0008006" key="3">
    <source>
        <dbReference type="Google" id="ProtNLM"/>
    </source>
</evidence>
<dbReference type="Pfam" id="PF13589">
    <property type="entry name" value="HATPase_c_3"/>
    <property type="match status" value="1"/>
</dbReference>
<dbReference type="Gene3D" id="3.30.565.10">
    <property type="entry name" value="Histidine kinase-like ATPase, C-terminal domain"/>
    <property type="match status" value="1"/>
</dbReference>
<organism evidence="1 2">
    <name type="scientific">Paenibacillus antri</name>
    <dbReference type="NCBI Taxonomy" id="2582848"/>
    <lineage>
        <taxon>Bacteria</taxon>
        <taxon>Bacillati</taxon>
        <taxon>Bacillota</taxon>
        <taxon>Bacilli</taxon>
        <taxon>Bacillales</taxon>
        <taxon>Paenibacillaceae</taxon>
        <taxon>Paenibacillus</taxon>
    </lineage>
</organism>
<name>A0A5R9GG16_9BACL</name>